<feature type="compositionally biased region" description="Basic and acidic residues" evidence="2">
    <location>
        <begin position="323"/>
        <end position="332"/>
    </location>
</feature>
<feature type="compositionally biased region" description="Basic and acidic residues" evidence="2">
    <location>
        <begin position="355"/>
        <end position="364"/>
    </location>
</feature>
<dbReference type="VEuPathDB" id="TrichDB:TRFO_21559"/>
<feature type="compositionally biased region" description="Polar residues" evidence="2">
    <location>
        <begin position="1251"/>
        <end position="1261"/>
    </location>
</feature>
<evidence type="ECO:0000313" key="4">
    <source>
        <dbReference type="Proteomes" id="UP000179807"/>
    </source>
</evidence>
<feature type="region of interest" description="Disordered" evidence="2">
    <location>
        <begin position="1251"/>
        <end position="1270"/>
    </location>
</feature>
<keyword evidence="4" id="KW-1185">Reference proteome</keyword>
<feature type="compositionally biased region" description="Basic residues" evidence="2">
    <location>
        <begin position="286"/>
        <end position="295"/>
    </location>
</feature>
<dbReference type="AlphaFoldDB" id="A0A1J4KDK2"/>
<sequence length="1270" mass="143457">MPILDRDPIRFVPQRPPKKEVLPPPPPPQPRTVKRPRKNVNLTSHEVQTNKEQGQPDANPPEEEVRSGPNVRFDMGNKVPSGTHSPTNEESSQASEPSPNKKKRRTKKNYVDLATDATEENEGMFSPPKSPSKTPPKTPKHRAEMVDSAIETDAAAATPLNSKRTTPSSTPKTPLSPSKRENESIIGGESDQEKDKDKENVNELDKEEPNEDETKENDNKDENKEEMKEEKNEEAKTENEKDEEKRELKDDETETTQSKENEEKKEEDKSSKEQNEKREGDENKRNKISKRRDKSKKYADSETSTNDPEDSTTSTTSIQTTQSKDDNKEKKEHAKLRPKGKKPQLVSQGAGTENENEKKSKENEYEYEYEDEDKPRLVSHGITTDDVECGNADEEDEYEDEVMIVDVYVQTDDVDNDDLVLNVDEMGDMEYMEQYATNPVQNSSISVGSSVYHKYQPPRVFGLEHLLSLSIISEVKASEPQQIVVKIPEATSGEISQNLSRDDISSLIQKALEAQNHTNYNSLKQNIDENTNRIAEIVNTLNQMQGGEPVELINTTQSKEIIENLPKVTGSNIKASNASGSVIYATVPPQPKKIISQLSKPTLSSTPNIILVDCKPLTNPSPSSTDKNNEDKPLKPVVVNYVDNTKSAINNEAVELLKERLDKFELSVSALESQFYDLEKTIINTGAMRPNSAIIDDDKPFSSHLYSRIQHRSPLDGSPVNTKRIIPSDFTITPSKEGSHHKHHKHHSNRSSKIDLAKIQNKLPQQTEQINEEHEKLFDDEPQESEDVALIPFQPSSGNLGEEPTPNQNQGKTYYTQYIPGQQSAQVASEEPKVGLQFIGGFSIDPDFDITQKTQPDTVFDPEDLTISKYERQFRLLREAVVELRTDIQILKVKSNQPPPILPYSENAKTEQKDELETERSIDESTLRNLRRKIDLKLEDYESQISEIRRELYEHLNKPPEKVVEIVKEIHTITKPPEDEKEEVKKEPPPPPKDINVELNLVNAIKMLSDTQHKNIISIHKLELPPEVPEHSNPPTRQPIIEKPPTEQVYKPSANIVHNLPPPTKDVPSNDNENAKPQDFPPIPPPAPTPLMQREPNVGHEVPQIVKDMRVLNAMPKKDMLELLMPFLYELRSELMINIDSNTERIRCIEDQIGQKVEKEFIDTFFRKIRVAVQDADSKATKAINSLVDKITSEDLENRIQELIRQMGAQETTVAGKTNFTCLFCGSKKSTVSKVGGGILDRGKIFKGRATRQSLPTNEASQLPPLSEDE</sequence>
<organism evidence="3 4">
    <name type="scientific">Tritrichomonas foetus</name>
    <dbReference type="NCBI Taxonomy" id="1144522"/>
    <lineage>
        <taxon>Eukaryota</taxon>
        <taxon>Metamonada</taxon>
        <taxon>Parabasalia</taxon>
        <taxon>Tritrichomonadida</taxon>
        <taxon>Tritrichomonadidae</taxon>
        <taxon>Tritrichomonas</taxon>
    </lineage>
</organism>
<evidence type="ECO:0000256" key="1">
    <source>
        <dbReference type="SAM" id="Coils"/>
    </source>
</evidence>
<dbReference type="OrthoDB" id="10691183at2759"/>
<accession>A0A1J4KDK2</accession>
<proteinExistence type="predicted"/>
<dbReference type="EMBL" id="MLAK01000637">
    <property type="protein sequence ID" value="OHT09513.1"/>
    <property type="molecule type" value="Genomic_DNA"/>
</dbReference>
<feature type="compositionally biased region" description="Basic residues" evidence="2">
    <location>
        <begin position="333"/>
        <end position="342"/>
    </location>
</feature>
<feature type="region of interest" description="Disordered" evidence="2">
    <location>
        <begin position="732"/>
        <end position="754"/>
    </location>
</feature>
<feature type="compositionally biased region" description="Basic and acidic residues" evidence="2">
    <location>
        <begin position="191"/>
        <end position="204"/>
    </location>
</feature>
<dbReference type="GeneID" id="94836752"/>
<protein>
    <submittedName>
        <fullName evidence="3">Uncharacterized protein</fullName>
    </submittedName>
</protein>
<dbReference type="RefSeq" id="XP_068362649.1">
    <property type="nucleotide sequence ID" value="XM_068502048.1"/>
</dbReference>
<keyword evidence="1" id="KW-0175">Coiled coil</keyword>
<feature type="coiled-coil region" evidence="1">
    <location>
        <begin position="913"/>
        <end position="958"/>
    </location>
</feature>
<feature type="compositionally biased region" description="Basic and acidic residues" evidence="2">
    <location>
        <begin position="974"/>
        <end position="988"/>
    </location>
</feature>
<name>A0A1J4KDK2_9EUKA</name>
<evidence type="ECO:0000313" key="3">
    <source>
        <dbReference type="EMBL" id="OHT09513.1"/>
    </source>
</evidence>
<feature type="compositionally biased region" description="Polar residues" evidence="2">
    <location>
        <begin position="40"/>
        <end position="53"/>
    </location>
</feature>
<gene>
    <name evidence="3" type="ORF">TRFO_21559</name>
</gene>
<feature type="compositionally biased region" description="Basic residues" evidence="2">
    <location>
        <begin position="739"/>
        <end position="750"/>
    </location>
</feature>
<comment type="caution">
    <text evidence="3">The sequence shown here is derived from an EMBL/GenBank/DDBJ whole genome shotgun (WGS) entry which is preliminary data.</text>
</comment>
<feature type="compositionally biased region" description="Pro residues" evidence="2">
    <location>
        <begin position="1079"/>
        <end position="1089"/>
    </location>
</feature>
<evidence type="ECO:0000256" key="2">
    <source>
        <dbReference type="SAM" id="MobiDB-lite"/>
    </source>
</evidence>
<feature type="region of interest" description="Disordered" evidence="2">
    <location>
        <begin position="1055"/>
        <end position="1095"/>
    </location>
</feature>
<reference evidence="3" key="1">
    <citation type="submission" date="2016-10" db="EMBL/GenBank/DDBJ databases">
        <authorList>
            <person name="Benchimol M."/>
            <person name="Almeida L.G."/>
            <person name="Vasconcelos A.T."/>
            <person name="Perreira-Neves A."/>
            <person name="Rosa I.A."/>
            <person name="Tasca T."/>
            <person name="Bogo M.R."/>
            <person name="de Souza W."/>
        </authorList>
    </citation>
    <scope>NUCLEOTIDE SEQUENCE [LARGE SCALE GENOMIC DNA]</scope>
    <source>
        <strain evidence="3">K</strain>
    </source>
</reference>
<feature type="compositionally biased region" description="Basic and acidic residues" evidence="2">
    <location>
        <begin position="257"/>
        <end position="285"/>
    </location>
</feature>
<feature type="region of interest" description="Disordered" evidence="2">
    <location>
        <begin position="974"/>
        <end position="995"/>
    </location>
</feature>
<feature type="compositionally biased region" description="Acidic residues" evidence="2">
    <location>
        <begin position="205"/>
        <end position="215"/>
    </location>
</feature>
<feature type="compositionally biased region" description="Low complexity" evidence="2">
    <location>
        <begin position="311"/>
        <end position="322"/>
    </location>
</feature>
<feature type="region of interest" description="Disordered" evidence="2">
    <location>
        <begin position="1"/>
        <end position="373"/>
    </location>
</feature>
<dbReference type="Proteomes" id="UP000179807">
    <property type="component" value="Unassembled WGS sequence"/>
</dbReference>
<feature type="compositionally biased region" description="Polar residues" evidence="2">
    <location>
        <begin position="80"/>
        <end position="98"/>
    </location>
</feature>
<feature type="compositionally biased region" description="Pro residues" evidence="2">
    <location>
        <begin position="128"/>
        <end position="137"/>
    </location>
</feature>
<feature type="compositionally biased region" description="Basic and acidic residues" evidence="2">
    <location>
        <begin position="216"/>
        <end position="249"/>
    </location>
</feature>
<feature type="compositionally biased region" description="Low complexity" evidence="2">
    <location>
        <begin position="162"/>
        <end position="177"/>
    </location>
</feature>